<proteinExistence type="predicted"/>
<organism evidence="2 3">
    <name type="scientific">Marinomonas rhodophyticola</name>
    <dbReference type="NCBI Taxonomy" id="2992803"/>
    <lineage>
        <taxon>Bacteria</taxon>
        <taxon>Pseudomonadati</taxon>
        <taxon>Pseudomonadota</taxon>
        <taxon>Gammaproteobacteria</taxon>
        <taxon>Oceanospirillales</taxon>
        <taxon>Oceanospirillaceae</taxon>
        <taxon>Marinomonas</taxon>
    </lineage>
</organism>
<evidence type="ECO:0000313" key="3">
    <source>
        <dbReference type="Proteomes" id="UP001431181"/>
    </source>
</evidence>
<gene>
    <name evidence="2" type="ORF">ONZ52_11935</name>
</gene>
<dbReference type="EMBL" id="JAPEUL010000007">
    <property type="protein sequence ID" value="MCW4629626.1"/>
    <property type="molecule type" value="Genomic_DNA"/>
</dbReference>
<accession>A0ABT3KHH6</accession>
<evidence type="ECO:0000256" key="1">
    <source>
        <dbReference type="SAM" id="MobiDB-lite"/>
    </source>
</evidence>
<reference evidence="2" key="1">
    <citation type="submission" date="2022-11" db="EMBL/GenBank/DDBJ databases">
        <title>Marinomonas sp. nov., isolated from marine algae.</title>
        <authorList>
            <person name="Choi D.G."/>
            <person name="Kim J.M."/>
            <person name="Lee J.K."/>
            <person name="Baek J.H."/>
            <person name="Jeon C.O."/>
        </authorList>
    </citation>
    <scope>NUCLEOTIDE SEQUENCE</scope>
    <source>
        <strain evidence="2">KJ51-3</strain>
    </source>
</reference>
<feature type="region of interest" description="Disordered" evidence="1">
    <location>
        <begin position="108"/>
        <end position="134"/>
    </location>
</feature>
<dbReference type="Proteomes" id="UP001431181">
    <property type="component" value="Unassembled WGS sequence"/>
</dbReference>
<protein>
    <submittedName>
        <fullName evidence="2">Uncharacterized protein</fullName>
    </submittedName>
</protein>
<feature type="region of interest" description="Disordered" evidence="1">
    <location>
        <begin position="159"/>
        <end position="189"/>
    </location>
</feature>
<feature type="compositionally biased region" description="Basic and acidic residues" evidence="1">
    <location>
        <begin position="121"/>
        <end position="130"/>
    </location>
</feature>
<evidence type="ECO:0000313" key="2">
    <source>
        <dbReference type="EMBL" id="MCW4629626.1"/>
    </source>
</evidence>
<dbReference type="RefSeq" id="WP_265218837.1">
    <property type="nucleotide sequence ID" value="NZ_JAPEUL010000007.1"/>
</dbReference>
<feature type="compositionally biased region" description="Polar residues" evidence="1">
    <location>
        <begin position="159"/>
        <end position="173"/>
    </location>
</feature>
<keyword evidence="3" id="KW-1185">Reference proteome</keyword>
<name>A0ABT3KHH6_9GAMM</name>
<sequence>MRYSLYINQVRALEWGLNLPQCAVLSVVCEASSWADGTLMDGEIYYWFAKSKLLSELPMVTDKEDTIVRHLKSLERLGIIKLKVVIKDKMHYQYIALTTKGKLWNAIDQNAPIPDNTGTSEGRKNIREPESNEAEIYPEDGNISEEPRKIIRETSEKNPTNYITSNTKTNDPNSLVVPPKPKKPKRASGVPDEFLVDQRMLDWLAQNQITNDWRVETNKFLDYHQAKGLEDA</sequence>
<comment type="caution">
    <text evidence="2">The sequence shown here is derived from an EMBL/GenBank/DDBJ whole genome shotgun (WGS) entry which is preliminary data.</text>
</comment>